<evidence type="ECO:0000313" key="2">
    <source>
        <dbReference type="Proteomes" id="UP000515561"/>
    </source>
</evidence>
<sequence length="223" mass="25214">MTKNEILETLNSLGNEKRKQMYIKNGADTNTYGVLLGELRKLAKQVGTNHQLALELWQSGNTDARWLACMLFQAKELTMDEIKSMVSQVTYPALIDKFIGEVIFNHKDADFLAREWSVSEKDNLGRAGWELIALNISDGKQNHDELEEILTTVTRELQTATPGKQWAMNHALCEIGICYPMFTERCIKLGETLGVYKDLKVAKGCTSAYAPNWINAVVNKRKK</sequence>
<dbReference type="PANTHER" id="PTHR41291:SF1">
    <property type="entry name" value="DNA ALKYLATION REPAIR PROTEIN"/>
    <property type="match status" value="1"/>
</dbReference>
<dbReference type="Gene3D" id="1.25.10.90">
    <property type="match status" value="1"/>
</dbReference>
<dbReference type="Pfam" id="PF08713">
    <property type="entry name" value="DNA_alkylation"/>
    <property type="match status" value="1"/>
</dbReference>
<dbReference type="AlphaFoldDB" id="A0A6S6QVX5"/>
<evidence type="ECO:0000313" key="1">
    <source>
        <dbReference type="EMBL" id="BCJ93856.1"/>
    </source>
</evidence>
<organism evidence="1 2">
    <name type="scientific">Anaerocolumna cellulosilytica</name>
    <dbReference type="NCBI Taxonomy" id="433286"/>
    <lineage>
        <taxon>Bacteria</taxon>
        <taxon>Bacillati</taxon>
        <taxon>Bacillota</taxon>
        <taxon>Clostridia</taxon>
        <taxon>Lachnospirales</taxon>
        <taxon>Lachnospiraceae</taxon>
        <taxon>Anaerocolumna</taxon>
    </lineage>
</organism>
<dbReference type="CDD" id="cd06561">
    <property type="entry name" value="AlkD_like"/>
    <property type="match status" value="1"/>
</dbReference>
<dbReference type="KEGG" id="acel:acsn021_14250"/>
<keyword evidence="2" id="KW-1185">Reference proteome</keyword>
<reference evidence="1 2" key="1">
    <citation type="journal article" date="2016" name="Int. J. Syst. Evol. Microbiol.">
        <title>Descriptions of Anaerotaenia torta gen. nov., sp. nov. and Anaerocolumna cellulosilytica gen. nov., sp. nov. isolated from a methanogenic reactor of cattle waste.</title>
        <authorList>
            <person name="Uek A."/>
            <person name="Ohtaki Y."/>
            <person name="Kaku N."/>
            <person name="Ueki K."/>
        </authorList>
    </citation>
    <scope>NUCLEOTIDE SEQUENCE [LARGE SCALE GENOMIC DNA]</scope>
    <source>
        <strain evidence="1 2">SN021</strain>
    </source>
</reference>
<dbReference type="PANTHER" id="PTHR41291">
    <property type="entry name" value="DNA ALKYLATION REPAIR PROTEIN"/>
    <property type="match status" value="1"/>
</dbReference>
<proteinExistence type="predicted"/>
<accession>A0A6S6QVX5</accession>
<dbReference type="EMBL" id="AP023367">
    <property type="protein sequence ID" value="BCJ93856.1"/>
    <property type="molecule type" value="Genomic_DNA"/>
</dbReference>
<dbReference type="InterPro" id="IPR016024">
    <property type="entry name" value="ARM-type_fold"/>
</dbReference>
<protein>
    <submittedName>
        <fullName evidence="1">DNA alkylation repair protein</fullName>
    </submittedName>
</protein>
<dbReference type="Proteomes" id="UP000515561">
    <property type="component" value="Chromosome"/>
</dbReference>
<dbReference type="InterPro" id="IPR014825">
    <property type="entry name" value="DNA_alkylation"/>
</dbReference>
<name>A0A6S6QVX5_9FIRM</name>
<dbReference type="RefSeq" id="WP_184092523.1">
    <property type="nucleotide sequence ID" value="NZ_AP023367.1"/>
</dbReference>
<gene>
    <name evidence="1" type="ORF">acsn021_14250</name>
</gene>
<dbReference type="SUPFAM" id="SSF48371">
    <property type="entry name" value="ARM repeat"/>
    <property type="match status" value="1"/>
</dbReference>